<proteinExistence type="predicted"/>
<evidence type="ECO:0000313" key="3">
    <source>
        <dbReference type="Proteomes" id="UP000323621"/>
    </source>
</evidence>
<name>A0ABY3MCW2_9FLAO</name>
<reference evidence="2 3" key="1">
    <citation type="submission" date="2019-08" db="EMBL/GenBank/DDBJ databases">
        <title>Genomes of Antarctic Bizionia species.</title>
        <authorList>
            <person name="Bowman J.P."/>
        </authorList>
    </citation>
    <scope>NUCLEOTIDE SEQUENCE [LARGE SCALE GENOMIC DNA]</scope>
    <source>
        <strain evidence="2 3">IC164</strain>
    </source>
</reference>
<dbReference type="EMBL" id="VSKN01000004">
    <property type="protein sequence ID" value="TYC15710.1"/>
    <property type="molecule type" value="Genomic_DNA"/>
</dbReference>
<feature type="chain" id="PRO_5047389785" description="Lipoprotein" evidence="1">
    <location>
        <begin position="25"/>
        <end position="117"/>
    </location>
</feature>
<dbReference type="Proteomes" id="UP000323621">
    <property type="component" value="Unassembled WGS sequence"/>
</dbReference>
<dbReference type="PROSITE" id="PS51257">
    <property type="entry name" value="PROKAR_LIPOPROTEIN"/>
    <property type="match status" value="1"/>
</dbReference>
<accession>A0ABY3MCW2</accession>
<feature type="signal peptide" evidence="1">
    <location>
        <begin position="1"/>
        <end position="24"/>
    </location>
</feature>
<evidence type="ECO:0000256" key="1">
    <source>
        <dbReference type="SAM" id="SignalP"/>
    </source>
</evidence>
<protein>
    <recommendedName>
        <fullName evidence="4">Lipoprotein</fullName>
    </recommendedName>
</protein>
<dbReference type="RefSeq" id="WP_148380612.1">
    <property type="nucleotide sequence ID" value="NZ_VSKN01000004.1"/>
</dbReference>
<keyword evidence="1" id="KW-0732">Signal</keyword>
<organism evidence="2 3">
    <name type="scientific">Bizionia gelidisalsuginis</name>
    <dbReference type="NCBI Taxonomy" id="291188"/>
    <lineage>
        <taxon>Bacteria</taxon>
        <taxon>Pseudomonadati</taxon>
        <taxon>Bacteroidota</taxon>
        <taxon>Flavobacteriia</taxon>
        <taxon>Flavobacteriales</taxon>
        <taxon>Flavobacteriaceae</taxon>
        <taxon>Bizionia</taxon>
    </lineage>
</organism>
<comment type="caution">
    <text evidence="2">The sequence shown here is derived from an EMBL/GenBank/DDBJ whole genome shotgun (WGS) entry which is preliminary data.</text>
</comment>
<keyword evidence="3" id="KW-1185">Reference proteome</keyword>
<evidence type="ECO:0008006" key="4">
    <source>
        <dbReference type="Google" id="ProtNLM"/>
    </source>
</evidence>
<sequence length="117" mass="13825">MKKRKCKQYLKLVMLLFGVTFVLSSCQKDDDIYLQESKTQETNLNVSIFRKKQLEKNSNLMRVINKTEKVVSKNKANKTVYNSYYDFTINTSYAKVIESNGLKNYTFGVYRTEDWMC</sequence>
<evidence type="ECO:0000313" key="2">
    <source>
        <dbReference type="EMBL" id="TYC15710.1"/>
    </source>
</evidence>
<gene>
    <name evidence="2" type="ORF">ES677_05040</name>
</gene>